<dbReference type="EMBL" id="GBRH01273047">
    <property type="protein sequence ID" value="JAD24848.1"/>
    <property type="molecule type" value="Transcribed_RNA"/>
</dbReference>
<sequence length="29" mass="3266">MNQKPSTQTKISPDNLSQPNRQQYSSCPS</sequence>
<evidence type="ECO:0000256" key="1">
    <source>
        <dbReference type="SAM" id="MobiDB-lite"/>
    </source>
</evidence>
<evidence type="ECO:0000313" key="2">
    <source>
        <dbReference type="EMBL" id="JAD24848.1"/>
    </source>
</evidence>
<organism evidence="2">
    <name type="scientific">Arundo donax</name>
    <name type="common">Giant reed</name>
    <name type="synonym">Donax arundinaceus</name>
    <dbReference type="NCBI Taxonomy" id="35708"/>
    <lineage>
        <taxon>Eukaryota</taxon>
        <taxon>Viridiplantae</taxon>
        <taxon>Streptophyta</taxon>
        <taxon>Embryophyta</taxon>
        <taxon>Tracheophyta</taxon>
        <taxon>Spermatophyta</taxon>
        <taxon>Magnoliopsida</taxon>
        <taxon>Liliopsida</taxon>
        <taxon>Poales</taxon>
        <taxon>Poaceae</taxon>
        <taxon>PACMAD clade</taxon>
        <taxon>Arundinoideae</taxon>
        <taxon>Arundineae</taxon>
        <taxon>Arundo</taxon>
    </lineage>
</organism>
<name>A0A0A8YGB7_ARUDO</name>
<protein>
    <submittedName>
        <fullName evidence="2">Uncharacterized protein</fullName>
    </submittedName>
</protein>
<feature type="region of interest" description="Disordered" evidence="1">
    <location>
        <begin position="1"/>
        <end position="29"/>
    </location>
</feature>
<reference evidence="2" key="2">
    <citation type="journal article" date="2015" name="Data Brief">
        <title>Shoot transcriptome of the giant reed, Arundo donax.</title>
        <authorList>
            <person name="Barrero R.A."/>
            <person name="Guerrero F.D."/>
            <person name="Moolhuijzen P."/>
            <person name="Goolsby J.A."/>
            <person name="Tidwell J."/>
            <person name="Bellgard S.E."/>
            <person name="Bellgard M.I."/>
        </authorList>
    </citation>
    <scope>NUCLEOTIDE SEQUENCE</scope>
    <source>
        <tissue evidence="2">Shoot tissue taken approximately 20 cm above the soil surface</tissue>
    </source>
</reference>
<proteinExistence type="predicted"/>
<reference evidence="2" key="1">
    <citation type="submission" date="2014-09" db="EMBL/GenBank/DDBJ databases">
        <authorList>
            <person name="Magalhaes I.L.F."/>
            <person name="Oliveira U."/>
            <person name="Santos F.R."/>
            <person name="Vidigal T.H.D.A."/>
            <person name="Brescovit A.D."/>
            <person name="Santos A.J."/>
        </authorList>
    </citation>
    <scope>NUCLEOTIDE SEQUENCE</scope>
    <source>
        <tissue evidence="2">Shoot tissue taken approximately 20 cm above the soil surface</tissue>
    </source>
</reference>
<accession>A0A0A8YGB7</accession>
<dbReference type="AlphaFoldDB" id="A0A0A8YGB7"/>